<keyword evidence="10" id="KW-0496">Mitochondrion</keyword>
<dbReference type="PANTHER" id="PTHR21771:SF0">
    <property type="entry name" value="MITOCHONDRIA-EATING PROTEIN"/>
    <property type="match status" value="1"/>
</dbReference>
<evidence type="ECO:0000313" key="17">
    <source>
        <dbReference type="Proteomes" id="UP000261540"/>
    </source>
</evidence>
<feature type="compositionally biased region" description="Low complexity" evidence="14">
    <location>
        <begin position="233"/>
        <end position="246"/>
    </location>
</feature>
<dbReference type="Pfam" id="PF16026">
    <property type="entry name" value="MIEAP"/>
    <property type="match status" value="1"/>
</dbReference>
<dbReference type="GO" id="GO:0035694">
    <property type="term" value="P:mitochondrial protein catabolic process"/>
    <property type="evidence" value="ECO:0007669"/>
    <property type="project" value="InterPro"/>
</dbReference>
<feature type="region of interest" description="Disordered" evidence="14">
    <location>
        <begin position="233"/>
        <end position="258"/>
    </location>
</feature>
<dbReference type="InterPro" id="IPR026169">
    <property type="entry name" value="MIEAP"/>
</dbReference>
<dbReference type="GO" id="GO:0005759">
    <property type="term" value="C:mitochondrial matrix"/>
    <property type="evidence" value="ECO:0007669"/>
    <property type="project" value="UniProtKB-SubCell"/>
</dbReference>
<dbReference type="AlphaFoldDB" id="A0A3B3RKU4"/>
<feature type="compositionally biased region" description="Low complexity" evidence="14">
    <location>
        <begin position="465"/>
        <end position="474"/>
    </location>
</feature>
<evidence type="ECO:0000313" key="16">
    <source>
        <dbReference type="Ensembl" id="ENSPKIP00000019232.1"/>
    </source>
</evidence>
<evidence type="ECO:0000256" key="7">
    <source>
        <dbReference type="ARBA" id="ARBA00022787"/>
    </source>
</evidence>
<accession>A0A3B3RKU4</accession>
<evidence type="ECO:0000256" key="11">
    <source>
        <dbReference type="ARBA" id="ARBA00023136"/>
    </source>
</evidence>
<dbReference type="GeneTree" id="ENSGT00390000013532"/>
<dbReference type="GO" id="GO:0005741">
    <property type="term" value="C:mitochondrial outer membrane"/>
    <property type="evidence" value="ECO:0007669"/>
    <property type="project" value="UniProtKB-SubCell"/>
</dbReference>
<feature type="domain" description="Mitochondria-eating protein C-terminal" evidence="15">
    <location>
        <begin position="262"/>
        <end position="452"/>
    </location>
</feature>
<dbReference type="GO" id="GO:0048545">
    <property type="term" value="P:response to steroid hormone"/>
    <property type="evidence" value="ECO:0007669"/>
    <property type="project" value="Ensembl"/>
</dbReference>
<feature type="coiled-coil region" evidence="13">
    <location>
        <begin position="192"/>
        <end position="219"/>
    </location>
</feature>
<keyword evidence="11" id="KW-0472">Membrane</keyword>
<evidence type="ECO:0000256" key="3">
    <source>
        <dbReference type="ARBA" id="ARBA00004496"/>
    </source>
</evidence>
<name>A0A3B3RKU4_9TELE</name>
<dbReference type="PANTHER" id="PTHR21771">
    <property type="entry name" value="MITOCHONDRIA-EATING PROTEIN-RELATED"/>
    <property type="match status" value="1"/>
</dbReference>
<protein>
    <recommendedName>
        <fullName evidence="5">Mitochondria-eating protein</fullName>
    </recommendedName>
    <alternativeName>
        <fullName evidence="12">Spermatogenesis-associated protein 18</fullName>
    </alternativeName>
</protein>
<evidence type="ECO:0000256" key="14">
    <source>
        <dbReference type="SAM" id="MobiDB-lite"/>
    </source>
</evidence>
<evidence type="ECO:0000256" key="8">
    <source>
        <dbReference type="ARBA" id="ARBA00023054"/>
    </source>
</evidence>
<proteinExistence type="inferred from homology"/>
<sequence>MADTLRRLVNTSSFSVLQEKLESWYKDYHPILSFQVISCDQNLNRCCELVELTSKVQGQLFTILSLTAQEGGQYAGVDTLKSRLLPWLGTCFTLATSTISTDPSLSLIHEAAEKGKKIRELSLAHESDLQKMETQLCSTRLQLDSVRQELMDTQQELDETKNKSATTLLATEDEILQLRAELQVACDQTELYKRKLDMLDDYERQIHLLKEEVSFLVAEKSLLQEKLVRGRSPSAAARRSRSSSPRLRGESPSRARLTSSSRRARLVSRLSDLYAIDRLEAQNMLRHYVDDIRTVQRIIFIAVVEAFQAAKLAFRQFRLRVRKTLSSSHMGPESLENAVLDYIIRNLDLYDVQASVNEVINSMNVNPKISFPAEVDFVLISGLIRETCRTAFAMQTLDPPLELAFSSDGELYSDSKYRRSYDSEFTAPLVALHVWPTLMEGDSVVVKGEAVTMRGALWRSRSRSCSPVRSSSASPIRALGTSRSRSPSPGALSVNRL</sequence>
<evidence type="ECO:0000259" key="15">
    <source>
        <dbReference type="Pfam" id="PF16026"/>
    </source>
</evidence>
<dbReference type="STRING" id="1676925.ENSPKIP00000019232"/>
<keyword evidence="6" id="KW-0963">Cytoplasm</keyword>
<evidence type="ECO:0000256" key="6">
    <source>
        <dbReference type="ARBA" id="ARBA00022490"/>
    </source>
</evidence>
<reference evidence="16" key="2">
    <citation type="submission" date="2025-09" db="UniProtKB">
        <authorList>
            <consortium name="Ensembl"/>
        </authorList>
    </citation>
    <scope>IDENTIFICATION</scope>
</reference>
<evidence type="ECO:0000256" key="2">
    <source>
        <dbReference type="ARBA" id="ARBA00004305"/>
    </source>
</evidence>
<keyword evidence="17" id="KW-1185">Reference proteome</keyword>
<evidence type="ECO:0000256" key="10">
    <source>
        <dbReference type="ARBA" id="ARBA00023128"/>
    </source>
</evidence>
<evidence type="ECO:0000256" key="1">
    <source>
        <dbReference type="ARBA" id="ARBA00004294"/>
    </source>
</evidence>
<evidence type="ECO:0000256" key="5">
    <source>
        <dbReference type="ARBA" id="ARBA00019863"/>
    </source>
</evidence>
<dbReference type="InterPro" id="IPR031981">
    <property type="entry name" value="MIEAP_C"/>
</dbReference>
<feature type="region of interest" description="Disordered" evidence="14">
    <location>
        <begin position="465"/>
        <end position="497"/>
    </location>
</feature>
<keyword evidence="9" id="KW-0446">Lipid-binding</keyword>
<dbReference type="Proteomes" id="UP000261540">
    <property type="component" value="Unplaced"/>
</dbReference>
<evidence type="ECO:0000256" key="12">
    <source>
        <dbReference type="ARBA" id="ARBA00032687"/>
    </source>
</evidence>
<comment type="similarity">
    <text evidence="4">Belongs to the MIEAP family.</text>
</comment>
<dbReference type="GO" id="GO:0008289">
    <property type="term" value="F:lipid binding"/>
    <property type="evidence" value="ECO:0007669"/>
    <property type="project" value="UniProtKB-KW"/>
</dbReference>
<evidence type="ECO:0000256" key="4">
    <source>
        <dbReference type="ARBA" id="ARBA00008233"/>
    </source>
</evidence>
<dbReference type="GO" id="GO:0035695">
    <property type="term" value="P:mitophagy by internal vacuole formation"/>
    <property type="evidence" value="ECO:0007669"/>
    <property type="project" value="TreeGrafter"/>
</dbReference>
<comment type="subcellular location">
    <subcellularLocation>
        <location evidence="3">Cytoplasm</location>
    </subcellularLocation>
    <subcellularLocation>
        <location evidence="2">Mitochondrion matrix</location>
    </subcellularLocation>
    <subcellularLocation>
        <location evidence="1">Mitochondrion outer membrane</location>
    </subcellularLocation>
</comment>
<evidence type="ECO:0000256" key="13">
    <source>
        <dbReference type="SAM" id="Coils"/>
    </source>
</evidence>
<keyword evidence="7" id="KW-1000">Mitochondrion outer membrane</keyword>
<dbReference type="Ensembl" id="ENSPKIT00000036076.1">
    <property type="protein sequence ID" value="ENSPKIP00000019232.1"/>
    <property type="gene ID" value="ENSPKIG00000004474.1"/>
</dbReference>
<evidence type="ECO:0000256" key="9">
    <source>
        <dbReference type="ARBA" id="ARBA00023121"/>
    </source>
</evidence>
<reference evidence="16" key="1">
    <citation type="submission" date="2025-08" db="UniProtKB">
        <authorList>
            <consortium name="Ensembl"/>
        </authorList>
    </citation>
    <scope>IDENTIFICATION</scope>
</reference>
<organism evidence="16 17">
    <name type="scientific">Paramormyrops kingsleyae</name>
    <dbReference type="NCBI Taxonomy" id="1676925"/>
    <lineage>
        <taxon>Eukaryota</taxon>
        <taxon>Metazoa</taxon>
        <taxon>Chordata</taxon>
        <taxon>Craniata</taxon>
        <taxon>Vertebrata</taxon>
        <taxon>Euteleostomi</taxon>
        <taxon>Actinopterygii</taxon>
        <taxon>Neopterygii</taxon>
        <taxon>Teleostei</taxon>
        <taxon>Osteoglossocephala</taxon>
        <taxon>Osteoglossomorpha</taxon>
        <taxon>Osteoglossiformes</taxon>
        <taxon>Mormyridae</taxon>
        <taxon>Paramormyrops</taxon>
    </lineage>
</organism>
<keyword evidence="8 13" id="KW-0175">Coiled coil</keyword>